<protein>
    <submittedName>
        <fullName evidence="3">DNA-binding transcriptional regulator, MarR family</fullName>
    </submittedName>
</protein>
<dbReference type="PROSITE" id="PS50995">
    <property type="entry name" value="HTH_MARR_2"/>
    <property type="match status" value="1"/>
</dbReference>
<dbReference type="STRING" id="655353.SAMN04488056_104285"/>
<dbReference type="SUPFAM" id="SSF46785">
    <property type="entry name" value="Winged helix' DNA-binding domain"/>
    <property type="match status" value="1"/>
</dbReference>
<dbReference type="InterPro" id="IPR000835">
    <property type="entry name" value="HTH_MarR-typ"/>
</dbReference>
<evidence type="ECO:0000256" key="1">
    <source>
        <dbReference type="SAM" id="MobiDB-lite"/>
    </source>
</evidence>
<keyword evidence="4" id="KW-1185">Reference proteome</keyword>
<sequence>MSKSGDAIQVSMFDSLPDLAPQKTQLKPGEDEASAKPAKSKKKVSPATALANEEAFTLENFLPYRILEVAQGISRRISRVLHDEWDMSIAEWQVLASLARDGAVSVREIEPRTLLDTVAVSRAAKRLTDRKFIKRDVNKQDKRLVVLKTTKKGRDIASEIGHYVMDMEIEFLKGMNVQDRIRLSQLLKSLR</sequence>
<dbReference type="EMBL" id="FOVR01000004">
    <property type="protein sequence ID" value="SFO29262.1"/>
    <property type="molecule type" value="Genomic_DNA"/>
</dbReference>
<dbReference type="GO" id="GO:0006950">
    <property type="term" value="P:response to stress"/>
    <property type="evidence" value="ECO:0007669"/>
    <property type="project" value="TreeGrafter"/>
</dbReference>
<evidence type="ECO:0000259" key="2">
    <source>
        <dbReference type="PROSITE" id="PS50995"/>
    </source>
</evidence>
<name>A0A1I5FZS5_9HYPH</name>
<dbReference type="Gene3D" id="1.10.10.10">
    <property type="entry name" value="Winged helix-like DNA-binding domain superfamily/Winged helix DNA-binding domain"/>
    <property type="match status" value="1"/>
</dbReference>
<keyword evidence="3" id="KW-0238">DNA-binding</keyword>
<feature type="region of interest" description="Disordered" evidence="1">
    <location>
        <begin position="13"/>
        <end position="46"/>
    </location>
</feature>
<dbReference type="SMART" id="SM00347">
    <property type="entry name" value="HTH_MARR"/>
    <property type="match status" value="1"/>
</dbReference>
<feature type="domain" description="HTH marR-type" evidence="2">
    <location>
        <begin position="59"/>
        <end position="191"/>
    </location>
</feature>
<dbReference type="PANTHER" id="PTHR33164:SF57">
    <property type="entry name" value="MARR-FAMILY TRANSCRIPTIONAL REGULATOR"/>
    <property type="match status" value="1"/>
</dbReference>
<dbReference type="InterPro" id="IPR036388">
    <property type="entry name" value="WH-like_DNA-bd_sf"/>
</dbReference>
<dbReference type="GO" id="GO:0003677">
    <property type="term" value="F:DNA binding"/>
    <property type="evidence" value="ECO:0007669"/>
    <property type="project" value="UniProtKB-KW"/>
</dbReference>
<dbReference type="AlphaFoldDB" id="A0A1I5FZS5"/>
<accession>A0A1I5FZS5</accession>
<gene>
    <name evidence="3" type="ORF">SAMN04488056_104285</name>
</gene>
<evidence type="ECO:0000313" key="3">
    <source>
        <dbReference type="EMBL" id="SFO29262.1"/>
    </source>
</evidence>
<proteinExistence type="predicted"/>
<dbReference type="InterPro" id="IPR039422">
    <property type="entry name" value="MarR/SlyA-like"/>
</dbReference>
<dbReference type="OrthoDB" id="8906692at2"/>
<dbReference type="GO" id="GO:0003700">
    <property type="term" value="F:DNA-binding transcription factor activity"/>
    <property type="evidence" value="ECO:0007669"/>
    <property type="project" value="InterPro"/>
</dbReference>
<reference evidence="3 4" key="1">
    <citation type="submission" date="2016-10" db="EMBL/GenBank/DDBJ databases">
        <authorList>
            <person name="de Groot N.N."/>
        </authorList>
    </citation>
    <scope>NUCLEOTIDE SEQUENCE [LARGE SCALE GENOMIC DNA]</scope>
    <source>
        <strain evidence="3 4">CGMCC 1.9157</strain>
    </source>
</reference>
<dbReference type="Proteomes" id="UP000199236">
    <property type="component" value="Unassembled WGS sequence"/>
</dbReference>
<dbReference type="Pfam" id="PF12802">
    <property type="entry name" value="MarR_2"/>
    <property type="match status" value="1"/>
</dbReference>
<dbReference type="PANTHER" id="PTHR33164">
    <property type="entry name" value="TRANSCRIPTIONAL REGULATOR, MARR FAMILY"/>
    <property type="match status" value="1"/>
</dbReference>
<dbReference type="PRINTS" id="PR00598">
    <property type="entry name" value="HTHMARR"/>
</dbReference>
<evidence type="ECO:0000313" key="4">
    <source>
        <dbReference type="Proteomes" id="UP000199236"/>
    </source>
</evidence>
<organism evidence="3 4">
    <name type="scientific">Cohaesibacter marisflavi</name>
    <dbReference type="NCBI Taxonomy" id="655353"/>
    <lineage>
        <taxon>Bacteria</taxon>
        <taxon>Pseudomonadati</taxon>
        <taxon>Pseudomonadota</taxon>
        <taxon>Alphaproteobacteria</taxon>
        <taxon>Hyphomicrobiales</taxon>
        <taxon>Cohaesibacteraceae</taxon>
    </lineage>
</organism>
<dbReference type="InterPro" id="IPR036390">
    <property type="entry name" value="WH_DNA-bd_sf"/>
</dbReference>
<dbReference type="RefSeq" id="WP_090071847.1">
    <property type="nucleotide sequence ID" value="NZ_FOVR01000004.1"/>
</dbReference>